<accession>Q82VN7</accession>
<dbReference type="HOGENOM" id="CLU_026974_2_1_4"/>
<evidence type="ECO:0000313" key="5">
    <source>
        <dbReference type="Proteomes" id="UP000001416"/>
    </source>
</evidence>
<dbReference type="InterPro" id="IPR026045">
    <property type="entry name" value="Ferric-bd"/>
</dbReference>
<dbReference type="EMBL" id="AL954747">
    <property type="protein sequence ID" value="CAD84940.1"/>
    <property type="molecule type" value="Genomic_DNA"/>
</dbReference>
<keyword evidence="3" id="KW-0479">Metal-binding</keyword>
<dbReference type="eggNOG" id="COG1840">
    <property type="taxonomic scope" value="Bacteria"/>
</dbReference>
<dbReference type="GO" id="GO:0030288">
    <property type="term" value="C:outer membrane-bounded periplasmic space"/>
    <property type="evidence" value="ECO:0007669"/>
    <property type="project" value="TreeGrafter"/>
</dbReference>
<keyword evidence="5" id="KW-1185">Reference proteome</keyword>
<organism evidence="4 5">
    <name type="scientific">Nitrosomonas europaea (strain ATCC 19718 / CIP 103999 / KCTC 2705 / NBRC 14298)</name>
    <dbReference type="NCBI Taxonomy" id="228410"/>
    <lineage>
        <taxon>Bacteria</taxon>
        <taxon>Pseudomonadati</taxon>
        <taxon>Pseudomonadota</taxon>
        <taxon>Betaproteobacteria</taxon>
        <taxon>Nitrosomonadales</taxon>
        <taxon>Nitrosomonadaceae</taxon>
        <taxon>Nitrosomonas</taxon>
    </lineage>
</organism>
<keyword evidence="3" id="KW-0408">Iron</keyword>
<evidence type="ECO:0000256" key="2">
    <source>
        <dbReference type="ARBA" id="ARBA00022729"/>
    </source>
</evidence>
<dbReference type="SUPFAM" id="SSF53850">
    <property type="entry name" value="Periplasmic binding protein-like II"/>
    <property type="match status" value="1"/>
</dbReference>
<dbReference type="AlphaFoldDB" id="Q82VN7"/>
<dbReference type="GO" id="GO:0046872">
    <property type="term" value="F:metal ion binding"/>
    <property type="evidence" value="ECO:0007669"/>
    <property type="project" value="UniProtKB-KW"/>
</dbReference>
<proteinExistence type="inferred from homology"/>
<evidence type="ECO:0000256" key="3">
    <source>
        <dbReference type="PIRSR" id="PIRSR002825-1"/>
    </source>
</evidence>
<protein>
    <submittedName>
        <fullName evidence="4">Bacterial extracellular solute-binding protein, family 1</fullName>
    </submittedName>
</protein>
<dbReference type="Proteomes" id="UP000001416">
    <property type="component" value="Chromosome"/>
</dbReference>
<evidence type="ECO:0000256" key="1">
    <source>
        <dbReference type="ARBA" id="ARBA00008520"/>
    </source>
</evidence>
<feature type="binding site" evidence="3">
    <location>
        <position position="231"/>
    </location>
    <ligand>
        <name>Fe cation</name>
        <dbReference type="ChEBI" id="CHEBI:24875"/>
    </ligand>
</feature>
<dbReference type="TCDB" id="3.A.1.10.4">
    <property type="family name" value="the atp-binding cassette (abc) superfamily"/>
</dbReference>
<dbReference type="PANTHER" id="PTHR30006">
    <property type="entry name" value="THIAMINE-BINDING PERIPLASMIC PROTEIN-RELATED"/>
    <property type="match status" value="1"/>
</dbReference>
<dbReference type="Pfam" id="PF13343">
    <property type="entry name" value="SBP_bac_6"/>
    <property type="match status" value="1"/>
</dbReference>
<gene>
    <name evidence="4" type="ordered locus">NE1029</name>
</gene>
<dbReference type="Gene3D" id="3.40.190.10">
    <property type="entry name" value="Periplasmic binding protein-like II"/>
    <property type="match status" value="2"/>
</dbReference>
<reference evidence="4 5" key="1">
    <citation type="journal article" date="2003" name="J. Bacteriol.">
        <title>Complete genome sequence of the ammonia-oxidizing bacterium and obligate chemolithoautotroph Nitrosomonas europaea.</title>
        <authorList>
            <person name="Chain P."/>
            <person name="Lamerdin J."/>
            <person name="Larimer F."/>
            <person name="Regala W."/>
            <person name="Land M."/>
            <person name="Hauser L."/>
            <person name="Hooper A."/>
            <person name="Klotz M."/>
            <person name="Norton J."/>
            <person name="Sayavedra-Soto L."/>
            <person name="Arciero D."/>
            <person name="Hommes N."/>
            <person name="Whittaker M."/>
            <person name="Arp D."/>
        </authorList>
    </citation>
    <scope>NUCLEOTIDE SEQUENCE [LARGE SCALE GENOMIC DNA]</scope>
    <source>
        <strain evidence="5">ATCC 19718 / CIP 103999 / KCTC 2705 / NBRC 14298</strain>
    </source>
</reference>
<dbReference type="GeneID" id="87104220"/>
<dbReference type="KEGG" id="neu:NE1029"/>
<dbReference type="OrthoDB" id="9769567at2"/>
<sequence>MSRSFIFSGHVGRWCSSFLLIVFLFAVPISSQAEEIVVYSSRIEQLIKPLFDAFTKETGITVKFTTDKEGALLTRLLAEGKRTPADVLITTDAGNLWEAARNGLLKPVTSPVLQANIPENLQDPQGQWFGLTVRARTIVYNTRKVKPEELSTYADLADPKWKHRLCLRTSKKVYNQSLVAMMIAELGETETERIVKGWVDNLATDPVADDTLALEFVAAGRCDVTLVNTYYYGRLMRENPTLPLAIFWPNQATTGVHINVSGAGVIQYSKHGAAAVRLLEFLSSEQAQKLFVELNMEYPANPKVEYGELLNSWGSFKGDPRSIVQAGELQADAVRLMDRAGYR</sequence>
<keyword evidence="2" id="KW-0732">Signal</keyword>
<dbReference type="STRING" id="228410.NE1029"/>
<dbReference type="PANTHER" id="PTHR30006:SF15">
    <property type="entry name" value="IRON-UTILIZATION PERIPLASMIC PROTEIN"/>
    <property type="match status" value="1"/>
</dbReference>
<name>Q82VN7_NITEU</name>
<comment type="similarity">
    <text evidence="1">Belongs to the bacterial solute-binding protein 1 family.</text>
</comment>
<dbReference type="PhylomeDB" id="Q82VN7"/>
<evidence type="ECO:0000313" key="4">
    <source>
        <dbReference type="EMBL" id="CAD84940.1"/>
    </source>
</evidence>
<dbReference type="RefSeq" id="WP_011111638.1">
    <property type="nucleotide sequence ID" value="NC_004757.1"/>
</dbReference>
<feature type="binding site" evidence="3">
    <location>
        <position position="230"/>
    </location>
    <ligand>
        <name>Fe cation</name>
        <dbReference type="ChEBI" id="CHEBI:24875"/>
    </ligand>
</feature>
<dbReference type="PIRSF" id="PIRSF002825">
    <property type="entry name" value="CfbpA"/>
    <property type="match status" value="1"/>
</dbReference>